<evidence type="ECO:0000256" key="5">
    <source>
        <dbReference type="ARBA" id="ARBA00022655"/>
    </source>
</evidence>
<comment type="function">
    <text evidence="10">Catalyzes the NADPH-dependent reduction of ketopantoate into pantoic acid.</text>
</comment>
<dbReference type="NCBIfam" id="TIGR00745">
    <property type="entry name" value="apbA_panE"/>
    <property type="match status" value="1"/>
</dbReference>
<dbReference type="EC" id="1.1.1.169" evidence="3 10"/>
<comment type="pathway">
    <text evidence="1 10">Cofactor biosynthesis; (R)-pantothenate biosynthesis; (R)-pantoate from 3-methyl-2-oxobutanoate: step 2/2.</text>
</comment>
<dbReference type="Pfam" id="PF08546">
    <property type="entry name" value="ApbA_C"/>
    <property type="match status" value="1"/>
</dbReference>
<evidence type="ECO:0000313" key="14">
    <source>
        <dbReference type="Proteomes" id="UP000202259"/>
    </source>
</evidence>
<evidence type="ECO:0000256" key="3">
    <source>
        <dbReference type="ARBA" id="ARBA00013014"/>
    </source>
</evidence>
<dbReference type="GO" id="GO:0008677">
    <property type="term" value="F:2-dehydropantoate 2-reductase activity"/>
    <property type="evidence" value="ECO:0007669"/>
    <property type="project" value="UniProtKB-EC"/>
</dbReference>
<dbReference type="InterPro" id="IPR008927">
    <property type="entry name" value="6-PGluconate_DH-like_C_sf"/>
</dbReference>
<evidence type="ECO:0000313" key="13">
    <source>
        <dbReference type="EMBL" id="ASP47284.1"/>
    </source>
</evidence>
<proteinExistence type="inferred from homology"/>
<dbReference type="InterPro" id="IPR013752">
    <property type="entry name" value="KPA_reductase"/>
</dbReference>
<dbReference type="EMBL" id="CP020465">
    <property type="protein sequence ID" value="ASP47284.1"/>
    <property type="molecule type" value="Genomic_DNA"/>
</dbReference>
<sequence>MHFVIVGCGAVGGYFGGRLAQHGEHVTFVARGEQFKAMQTSGLTIKSIEGDVQLNNVNVVNGESLTENSLAAPADVIFLCVKSYQLPAALAQIKPLIVNNTRVIPLLNGVNAADIMQAQGIPRENIIGGLAKIIAEKSATGVINHTGAKPHITLGAFIYKPTVNSTTVKMSEQGAALQDEETARLSAIAKRLKLAGISVGVTSDIELALWRKYILVAAWGALASARKLNLGEIRSQSHIAFLLERIVNEYADIARKSGVNLGDKHIKETLSFLSRLPDSSETSMQRDFAAGNNSEFDVLVAYPMLLVKEFNLSAPVLTQCYTKLST</sequence>
<dbReference type="Gene3D" id="1.10.1040.10">
    <property type="entry name" value="N-(1-d-carboxylethyl)-l-norvaline Dehydrogenase, domain 2"/>
    <property type="match status" value="1"/>
</dbReference>
<accession>A0A222G7D0</accession>
<evidence type="ECO:0000256" key="6">
    <source>
        <dbReference type="ARBA" id="ARBA00022857"/>
    </source>
</evidence>
<feature type="domain" description="Ketopantoate reductase N-terminal" evidence="11">
    <location>
        <begin position="4"/>
        <end position="157"/>
    </location>
</feature>
<keyword evidence="7 10" id="KW-0560">Oxidoreductase</keyword>
<feature type="domain" description="Ketopantoate reductase C-terminal" evidence="12">
    <location>
        <begin position="204"/>
        <end position="323"/>
    </location>
</feature>
<dbReference type="InterPro" id="IPR013332">
    <property type="entry name" value="KPR_N"/>
</dbReference>
<comment type="similarity">
    <text evidence="2 10">Belongs to the ketopantoate reductase family.</text>
</comment>
<dbReference type="KEGG" id="cber:B5D82_05615"/>
<evidence type="ECO:0000259" key="12">
    <source>
        <dbReference type="Pfam" id="PF08546"/>
    </source>
</evidence>
<name>A0A222G7D0_9GAMM</name>
<dbReference type="PANTHER" id="PTHR21708:SF26">
    <property type="entry name" value="2-DEHYDROPANTOATE 2-REDUCTASE"/>
    <property type="match status" value="1"/>
</dbReference>
<dbReference type="GO" id="GO:0005737">
    <property type="term" value="C:cytoplasm"/>
    <property type="evidence" value="ECO:0007669"/>
    <property type="project" value="TreeGrafter"/>
</dbReference>
<protein>
    <recommendedName>
        <fullName evidence="4 10">2-dehydropantoate 2-reductase</fullName>
        <ecNumber evidence="3 10">1.1.1.169</ecNumber>
    </recommendedName>
    <alternativeName>
        <fullName evidence="8 10">Ketopantoate reductase</fullName>
    </alternativeName>
</protein>
<organism evidence="13 14">
    <name type="scientific">Cognaticolwellia beringensis</name>
    <dbReference type="NCBI Taxonomy" id="1967665"/>
    <lineage>
        <taxon>Bacteria</taxon>
        <taxon>Pseudomonadati</taxon>
        <taxon>Pseudomonadota</taxon>
        <taxon>Gammaproteobacteria</taxon>
        <taxon>Alteromonadales</taxon>
        <taxon>Colwelliaceae</taxon>
        <taxon>Cognaticolwellia</taxon>
    </lineage>
</organism>
<dbReference type="OrthoDB" id="9796561at2"/>
<dbReference type="PANTHER" id="PTHR21708">
    <property type="entry name" value="PROBABLE 2-DEHYDROPANTOATE 2-REDUCTASE"/>
    <property type="match status" value="1"/>
</dbReference>
<evidence type="ECO:0000256" key="8">
    <source>
        <dbReference type="ARBA" id="ARBA00032024"/>
    </source>
</evidence>
<reference evidence="13 14" key="1">
    <citation type="submission" date="2017-08" db="EMBL/GenBank/DDBJ databases">
        <title>Complete genome of Colwellia sp. NB097-1, a psychrophile bacterium ioslated from Bering Sea.</title>
        <authorList>
            <person name="Chen X."/>
        </authorList>
    </citation>
    <scope>NUCLEOTIDE SEQUENCE [LARGE SCALE GENOMIC DNA]</scope>
    <source>
        <strain evidence="13 14">NB097-1</strain>
    </source>
</reference>
<dbReference type="AlphaFoldDB" id="A0A222G7D0"/>
<dbReference type="InterPro" id="IPR003710">
    <property type="entry name" value="ApbA"/>
</dbReference>
<evidence type="ECO:0000256" key="2">
    <source>
        <dbReference type="ARBA" id="ARBA00007870"/>
    </source>
</evidence>
<dbReference type="GO" id="GO:0015940">
    <property type="term" value="P:pantothenate biosynthetic process"/>
    <property type="evidence" value="ECO:0007669"/>
    <property type="project" value="UniProtKB-UniPathway"/>
</dbReference>
<dbReference type="InterPro" id="IPR051402">
    <property type="entry name" value="KPR-Related"/>
</dbReference>
<keyword evidence="6 10" id="KW-0521">NADP</keyword>
<evidence type="ECO:0000256" key="9">
    <source>
        <dbReference type="ARBA" id="ARBA00048793"/>
    </source>
</evidence>
<dbReference type="SUPFAM" id="SSF48179">
    <property type="entry name" value="6-phosphogluconate dehydrogenase C-terminal domain-like"/>
    <property type="match status" value="1"/>
</dbReference>
<evidence type="ECO:0000256" key="7">
    <source>
        <dbReference type="ARBA" id="ARBA00023002"/>
    </source>
</evidence>
<dbReference type="UniPathway" id="UPA00028">
    <property type="reaction ID" value="UER00004"/>
</dbReference>
<dbReference type="SUPFAM" id="SSF51735">
    <property type="entry name" value="NAD(P)-binding Rossmann-fold domains"/>
    <property type="match status" value="1"/>
</dbReference>
<comment type="catalytic activity">
    <reaction evidence="9 10">
        <text>(R)-pantoate + NADP(+) = 2-dehydropantoate + NADPH + H(+)</text>
        <dbReference type="Rhea" id="RHEA:16233"/>
        <dbReference type="ChEBI" id="CHEBI:11561"/>
        <dbReference type="ChEBI" id="CHEBI:15378"/>
        <dbReference type="ChEBI" id="CHEBI:15980"/>
        <dbReference type="ChEBI" id="CHEBI:57783"/>
        <dbReference type="ChEBI" id="CHEBI:58349"/>
        <dbReference type="EC" id="1.1.1.169"/>
    </reaction>
</comment>
<keyword evidence="5 10" id="KW-0566">Pantothenate biosynthesis</keyword>
<dbReference type="Pfam" id="PF02558">
    <property type="entry name" value="ApbA"/>
    <property type="match status" value="1"/>
</dbReference>
<dbReference type="InterPro" id="IPR013328">
    <property type="entry name" value="6PGD_dom2"/>
</dbReference>
<dbReference type="InterPro" id="IPR036291">
    <property type="entry name" value="NAD(P)-bd_dom_sf"/>
</dbReference>
<dbReference type="Proteomes" id="UP000202259">
    <property type="component" value="Chromosome"/>
</dbReference>
<gene>
    <name evidence="13" type="ORF">B5D82_05615</name>
</gene>
<evidence type="ECO:0000256" key="4">
    <source>
        <dbReference type="ARBA" id="ARBA00019465"/>
    </source>
</evidence>
<evidence type="ECO:0000256" key="10">
    <source>
        <dbReference type="RuleBase" id="RU362068"/>
    </source>
</evidence>
<dbReference type="RefSeq" id="WP_081149856.1">
    <property type="nucleotide sequence ID" value="NZ_CP020465.1"/>
</dbReference>
<keyword evidence="14" id="KW-1185">Reference proteome</keyword>
<evidence type="ECO:0000259" key="11">
    <source>
        <dbReference type="Pfam" id="PF02558"/>
    </source>
</evidence>
<evidence type="ECO:0000256" key="1">
    <source>
        <dbReference type="ARBA" id="ARBA00004994"/>
    </source>
</evidence>
<dbReference type="Gene3D" id="3.40.50.720">
    <property type="entry name" value="NAD(P)-binding Rossmann-like Domain"/>
    <property type="match status" value="1"/>
</dbReference>